<gene>
    <name evidence="1" type="ORF">TMI583_LOCUS46983</name>
</gene>
<protein>
    <submittedName>
        <fullName evidence="1">Uncharacterized protein</fullName>
    </submittedName>
</protein>
<feature type="non-terminal residue" evidence="1">
    <location>
        <position position="241"/>
    </location>
</feature>
<dbReference type="AlphaFoldDB" id="A0A8S2X5C2"/>
<dbReference type="Proteomes" id="UP000682733">
    <property type="component" value="Unassembled WGS sequence"/>
</dbReference>
<comment type="caution">
    <text evidence="1">The sequence shown here is derived from an EMBL/GenBank/DDBJ whole genome shotgun (WGS) entry which is preliminary data.</text>
</comment>
<sequence length="241" mass="28717">MVHISVTNNSEFYCDKFIKIFQKLKHPDIKCSDKKCIEPLSTLIFKLDEENFKNLHIKIFQDEILIDLVFISIYDKDIYLYLYEIKMISATIKNKMENFRPRSLKRLDRLKRNFSQLFSILVSTKSNILNKLKDSIIDEKNAPGTFQLLTDIYGQCVKNLDFSDDIVNVKYCFNYYFLKSLTYQDLHDVSGLPVFCRLLFYIRICDDAMNTKRSLKDNKNQDENHKQQTIKLKQEFLRVQK</sequence>
<organism evidence="1 2">
    <name type="scientific">Didymodactylos carnosus</name>
    <dbReference type="NCBI Taxonomy" id="1234261"/>
    <lineage>
        <taxon>Eukaryota</taxon>
        <taxon>Metazoa</taxon>
        <taxon>Spiralia</taxon>
        <taxon>Gnathifera</taxon>
        <taxon>Rotifera</taxon>
        <taxon>Eurotatoria</taxon>
        <taxon>Bdelloidea</taxon>
        <taxon>Philodinida</taxon>
        <taxon>Philodinidae</taxon>
        <taxon>Didymodactylos</taxon>
    </lineage>
</organism>
<reference evidence="1" key="1">
    <citation type="submission" date="2021-02" db="EMBL/GenBank/DDBJ databases">
        <authorList>
            <person name="Nowell W R."/>
        </authorList>
    </citation>
    <scope>NUCLEOTIDE SEQUENCE</scope>
</reference>
<name>A0A8S2X5C2_9BILA</name>
<evidence type="ECO:0000313" key="1">
    <source>
        <dbReference type="EMBL" id="CAF4477219.1"/>
    </source>
</evidence>
<dbReference type="EMBL" id="CAJOBA010089305">
    <property type="protein sequence ID" value="CAF4477219.1"/>
    <property type="molecule type" value="Genomic_DNA"/>
</dbReference>
<proteinExistence type="predicted"/>
<evidence type="ECO:0000313" key="2">
    <source>
        <dbReference type="Proteomes" id="UP000682733"/>
    </source>
</evidence>
<accession>A0A8S2X5C2</accession>